<dbReference type="SUPFAM" id="SSF50814">
    <property type="entry name" value="Lipocalins"/>
    <property type="match status" value="1"/>
</dbReference>
<keyword evidence="5" id="KW-1185">Reference proteome</keyword>
<keyword evidence="2" id="KW-0732">Signal</keyword>
<dbReference type="InterPro" id="IPR022271">
    <property type="entry name" value="Lipocalin_ApoD"/>
</dbReference>
<dbReference type="InterPro" id="IPR002446">
    <property type="entry name" value="Lipocalin_bac"/>
</dbReference>
<dbReference type="RefSeq" id="WP_131956186.1">
    <property type="nucleotide sequence ID" value="NZ_SMFL01000001.1"/>
</dbReference>
<dbReference type="PANTHER" id="PTHR10612:SF34">
    <property type="entry name" value="APOLIPOPROTEIN D"/>
    <property type="match status" value="1"/>
</dbReference>
<organism evidence="4 5">
    <name type="scientific">Dyadobacter psychrotolerans</name>
    <dbReference type="NCBI Taxonomy" id="2541721"/>
    <lineage>
        <taxon>Bacteria</taxon>
        <taxon>Pseudomonadati</taxon>
        <taxon>Bacteroidota</taxon>
        <taxon>Cytophagia</taxon>
        <taxon>Cytophagales</taxon>
        <taxon>Spirosomataceae</taxon>
        <taxon>Dyadobacter</taxon>
    </lineage>
</organism>
<protein>
    <recommendedName>
        <fullName evidence="3">Lipocalin/cytosolic fatty-acid binding domain-containing protein</fullName>
    </recommendedName>
</protein>
<comment type="similarity">
    <text evidence="1 2">Belongs to the calycin superfamily. Lipocalin family.</text>
</comment>
<gene>
    <name evidence="4" type="ORF">E0F88_02105</name>
</gene>
<dbReference type="PANTHER" id="PTHR10612">
    <property type="entry name" value="APOLIPOPROTEIN D"/>
    <property type="match status" value="1"/>
</dbReference>
<evidence type="ECO:0000313" key="5">
    <source>
        <dbReference type="Proteomes" id="UP000294850"/>
    </source>
</evidence>
<accession>A0A4R5DWT3</accession>
<evidence type="ECO:0000256" key="2">
    <source>
        <dbReference type="PIRNR" id="PIRNR036893"/>
    </source>
</evidence>
<reference evidence="4 5" key="1">
    <citation type="submission" date="2019-03" db="EMBL/GenBank/DDBJ databases">
        <title>Dyadobacter AR-3-6 sp. nov., isolated from arctic soil.</title>
        <authorList>
            <person name="Chaudhary D.K."/>
        </authorList>
    </citation>
    <scope>NUCLEOTIDE SEQUENCE [LARGE SCALE GENOMIC DNA]</scope>
    <source>
        <strain evidence="4 5">AR-3-6</strain>
    </source>
</reference>
<dbReference type="AlphaFoldDB" id="A0A4R5DWT3"/>
<evidence type="ECO:0000259" key="3">
    <source>
        <dbReference type="Pfam" id="PF08212"/>
    </source>
</evidence>
<feature type="domain" description="Lipocalin/cytosolic fatty-acid binding" evidence="3">
    <location>
        <begin position="27"/>
        <end position="164"/>
    </location>
</feature>
<dbReference type="InterPro" id="IPR012674">
    <property type="entry name" value="Calycin"/>
</dbReference>
<dbReference type="EMBL" id="SMFL01000001">
    <property type="protein sequence ID" value="TDE18357.1"/>
    <property type="molecule type" value="Genomic_DNA"/>
</dbReference>
<dbReference type="Pfam" id="PF08212">
    <property type="entry name" value="Lipocalin_2"/>
    <property type="match status" value="1"/>
</dbReference>
<evidence type="ECO:0000313" key="4">
    <source>
        <dbReference type="EMBL" id="TDE18357.1"/>
    </source>
</evidence>
<dbReference type="OrthoDB" id="594739at2"/>
<dbReference type="InterPro" id="IPR000566">
    <property type="entry name" value="Lipocln_cytosolic_FA-bd_dom"/>
</dbReference>
<dbReference type="CDD" id="cd19438">
    <property type="entry name" value="lipocalin_Blc-like"/>
    <property type="match status" value="1"/>
</dbReference>
<evidence type="ECO:0000256" key="1">
    <source>
        <dbReference type="ARBA" id="ARBA00006889"/>
    </source>
</evidence>
<proteinExistence type="inferred from homology"/>
<comment type="caution">
    <text evidence="4">The sequence shown here is derived from an EMBL/GenBank/DDBJ whole genome shotgun (WGS) entry which is preliminary data.</text>
</comment>
<sequence length="169" mass="19596">MKLTCSIFCFWLLIAARIPNATVDTFDTSHYAGTWYSLYSIPTTYDKGSRETTGKYTWNKKGGYFDVVTSYKKPGSEEIHTISSKVYKGDGKQPAQMKCQFVWPFKLDYWVIELGQDYSYAVVGHPEHKLLFIMSRKKTMDKKLYNSILERCEARGYKVAQLTSQHHDD</sequence>
<feature type="signal peptide" evidence="2">
    <location>
        <begin position="1"/>
        <end position="21"/>
    </location>
</feature>
<dbReference type="Gene3D" id="2.40.128.20">
    <property type="match status" value="1"/>
</dbReference>
<dbReference type="InterPro" id="IPR047202">
    <property type="entry name" value="Lipocalin_Blc-like_dom"/>
</dbReference>
<dbReference type="GO" id="GO:0006950">
    <property type="term" value="P:response to stress"/>
    <property type="evidence" value="ECO:0007669"/>
    <property type="project" value="UniProtKB-ARBA"/>
</dbReference>
<name>A0A4R5DWT3_9BACT</name>
<feature type="chain" id="PRO_5021061517" description="Lipocalin/cytosolic fatty-acid binding domain-containing protein" evidence="2">
    <location>
        <begin position="22"/>
        <end position="169"/>
    </location>
</feature>
<dbReference type="Proteomes" id="UP000294850">
    <property type="component" value="Unassembled WGS sequence"/>
</dbReference>
<dbReference type="PIRSF" id="PIRSF036893">
    <property type="entry name" value="Lipocalin_ApoD"/>
    <property type="match status" value="1"/>
</dbReference>
<dbReference type="PRINTS" id="PR01171">
    <property type="entry name" value="BCTLIPOCALIN"/>
</dbReference>